<dbReference type="InterPro" id="IPR036097">
    <property type="entry name" value="HisK_dim/P_sf"/>
</dbReference>
<dbReference type="EMBL" id="UAWL01000006">
    <property type="protein sequence ID" value="SQB99297.1"/>
    <property type="molecule type" value="Genomic_DNA"/>
</dbReference>
<keyword evidence="6 11" id="KW-0812">Transmembrane</keyword>
<sequence length="454" mass="52462">MQKLLDSKKFDTTILKILLLYLSTSAIFLGIIFFVMYERGLHTLRTQQLIQMRNEYINIITHLSEEQDLNKAIATLKDEVNLPFALIDEDNHVLFSNLSINAESIPKSTRQDNGFYRQGDLIFIDLWQNRSIEYMLTHPPFNFTKRPKAIFKHFEKLKMRVILQGVMIGGFRFEAFKNKMEESKPSAPQSFIWQTSTLQSSTSIQDELFSLRVGIIASLLFCLMLVGVIAYFLVKLALKPLHDKFNTLERFIKDSTHEINTPLSVILLSVQKFDTHNLSESNLKKMTHIKLAAQNLNHLYQNLIFFNFYQSNPQTQNIDLKALISQRIDYFNPLLAQKSITLESRLSDAQILANPDEIQILIDNLLSNAIKYNNKQGQIFITLQKGFLEVRDNGYGISKQNLESIFTRYSRFNNNQGGFGIGLSLVREICERYDIDITCQSEEGHGSCFVLKWK</sequence>
<name>A0A2X3BBZ3_9HELI</name>
<keyword evidence="8 11" id="KW-1133">Transmembrane helix</keyword>
<dbReference type="AlphaFoldDB" id="A0A2X3BBZ3"/>
<evidence type="ECO:0000256" key="11">
    <source>
        <dbReference type="SAM" id="Phobius"/>
    </source>
</evidence>
<dbReference type="Gene3D" id="1.10.287.130">
    <property type="match status" value="1"/>
</dbReference>
<dbReference type="EC" id="2.7.13.3" evidence="3"/>
<organism evidence="13 14">
    <name type="scientific">Helicobacter fennelliae</name>
    <dbReference type="NCBI Taxonomy" id="215"/>
    <lineage>
        <taxon>Bacteria</taxon>
        <taxon>Pseudomonadati</taxon>
        <taxon>Campylobacterota</taxon>
        <taxon>Epsilonproteobacteria</taxon>
        <taxon>Campylobacterales</taxon>
        <taxon>Helicobacteraceae</taxon>
        <taxon>Helicobacter</taxon>
    </lineage>
</organism>
<evidence type="ECO:0000256" key="2">
    <source>
        <dbReference type="ARBA" id="ARBA00004141"/>
    </source>
</evidence>
<gene>
    <name evidence="13" type="primary">arcB</name>
    <name evidence="13" type="ORF">NCTC13102_01677</name>
</gene>
<dbReference type="PANTHER" id="PTHR45436:SF15">
    <property type="entry name" value="SENSOR HISTIDINE KINASE CUSS"/>
    <property type="match status" value="1"/>
</dbReference>
<evidence type="ECO:0000259" key="12">
    <source>
        <dbReference type="PROSITE" id="PS50109"/>
    </source>
</evidence>
<evidence type="ECO:0000256" key="8">
    <source>
        <dbReference type="ARBA" id="ARBA00022989"/>
    </source>
</evidence>
<dbReference type="InterPro" id="IPR003661">
    <property type="entry name" value="HisK_dim/P_dom"/>
</dbReference>
<comment type="subcellular location">
    <subcellularLocation>
        <location evidence="2">Membrane</location>
        <topology evidence="2">Multi-pass membrane protein</topology>
    </subcellularLocation>
</comment>
<evidence type="ECO:0000256" key="10">
    <source>
        <dbReference type="ARBA" id="ARBA00023136"/>
    </source>
</evidence>
<dbReference type="InterPro" id="IPR050428">
    <property type="entry name" value="TCS_sensor_his_kinase"/>
</dbReference>
<dbReference type="SUPFAM" id="SSF55874">
    <property type="entry name" value="ATPase domain of HSP90 chaperone/DNA topoisomerase II/histidine kinase"/>
    <property type="match status" value="1"/>
</dbReference>
<dbReference type="CDD" id="cd00082">
    <property type="entry name" value="HisKA"/>
    <property type="match status" value="1"/>
</dbReference>
<evidence type="ECO:0000313" key="14">
    <source>
        <dbReference type="Proteomes" id="UP000250166"/>
    </source>
</evidence>
<evidence type="ECO:0000256" key="4">
    <source>
        <dbReference type="ARBA" id="ARBA00022553"/>
    </source>
</evidence>
<dbReference type="PRINTS" id="PR00344">
    <property type="entry name" value="BCTRLSENSOR"/>
</dbReference>
<dbReference type="Pfam" id="PF02518">
    <property type="entry name" value="HATPase_c"/>
    <property type="match status" value="1"/>
</dbReference>
<feature type="transmembrane region" description="Helical" evidence="11">
    <location>
        <begin position="209"/>
        <end position="234"/>
    </location>
</feature>
<keyword evidence="9" id="KW-0902">Two-component regulatory system</keyword>
<dbReference type="InterPro" id="IPR005467">
    <property type="entry name" value="His_kinase_dom"/>
</dbReference>
<evidence type="ECO:0000256" key="1">
    <source>
        <dbReference type="ARBA" id="ARBA00000085"/>
    </source>
</evidence>
<dbReference type="SUPFAM" id="SSF47384">
    <property type="entry name" value="Homodimeric domain of signal transducing histidine kinase"/>
    <property type="match status" value="1"/>
</dbReference>
<keyword evidence="5 13" id="KW-0808">Transferase</keyword>
<dbReference type="GO" id="GO:0000155">
    <property type="term" value="F:phosphorelay sensor kinase activity"/>
    <property type="evidence" value="ECO:0007669"/>
    <property type="project" value="InterPro"/>
</dbReference>
<comment type="catalytic activity">
    <reaction evidence="1">
        <text>ATP + protein L-histidine = ADP + protein N-phospho-L-histidine.</text>
        <dbReference type="EC" id="2.7.13.3"/>
    </reaction>
</comment>
<dbReference type="Gene3D" id="3.30.565.10">
    <property type="entry name" value="Histidine kinase-like ATPase, C-terminal domain"/>
    <property type="match status" value="1"/>
</dbReference>
<dbReference type="SMART" id="SM00387">
    <property type="entry name" value="HATPase_c"/>
    <property type="match status" value="1"/>
</dbReference>
<keyword evidence="4" id="KW-0597">Phosphoprotein</keyword>
<feature type="domain" description="Histidine kinase" evidence="12">
    <location>
        <begin position="254"/>
        <end position="454"/>
    </location>
</feature>
<evidence type="ECO:0000256" key="9">
    <source>
        <dbReference type="ARBA" id="ARBA00023012"/>
    </source>
</evidence>
<evidence type="ECO:0000256" key="3">
    <source>
        <dbReference type="ARBA" id="ARBA00012438"/>
    </source>
</evidence>
<evidence type="ECO:0000313" key="13">
    <source>
        <dbReference type="EMBL" id="SQB99297.1"/>
    </source>
</evidence>
<evidence type="ECO:0000256" key="7">
    <source>
        <dbReference type="ARBA" id="ARBA00022777"/>
    </source>
</evidence>
<proteinExistence type="predicted"/>
<dbReference type="GO" id="GO:0005886">
    <property type="term" value="C:plasma membrane"/>
    <property type="evidence" value="ECO:0007669"/>
    <property type="project" value="TreeGrafter"/>
</dbReference>
<keyword evidence="7 13" id="KW-0418">Kinase</keyword>
<protein>
    <recommendedName>
        <fullName evidence="3">histidine kinase</fullName>
        <ecNumber evidence="3">2.7.13.3</ecNumber>
    </recommendedName>
</protein>
<evidence type="ECO:0000256" key="6">
    <source>
        <dbReference type="ARBA" id="ARBA00022692"/>
    </source>
</evidence>
<dbReference type="InterPro" id="IPR036890">
    <property type="entry name" value="HATPase_C_sf"/>
</dbReference>
<dbReference type="InterPro" id="IPR004358">
    <property type="entry name" value="Sig_transdc_His_kin-like_C"/>
</dbReference>
<accession>A0A2X3BBZ3</accession>
<dbReference type="Proteomes" id="UP000250166">
    <property type="component" value="Unassembled WGS sequence"/>
</dbReference>
<keyword evidence="10 11" id="KW-0472">Membrane</keyword>
<feature type="transmembrane region" description="Helical" evidence="11">
    <location>
        <begin position="12"/>
        <end position="37"/>
    </location>
</feature>
<dbReference type="PANTHER" id="PTHR45436">
    <property type="entry name" value="SENSOR HISTIDINE KINASE YKOH"/>
    <property type="match status" value="1"/>
</dbReference>
<dbReference type="InterPro" id="IPR003594">
    <property type="entry name" value="HATPase_dom"/>
</dbReference>
<evidence type="ECO:0000256" key="5">
    <source>
        <dbReference type="ARBA" id="ARBA00022679"/>
    </source>
</evidence>
<reference evidence="13 14" key="1">
    <citation type="submission" date="2018-06" db="EMBL/GenBank/DDBJ databases">
        <authorList>
            <consortium name="Pathogen Informatics"/>
            <person name="Doyle S."/>
        </authorList>
    </citation>
    <scope>NUCLEOTIDE SEQUENCE [LARGE SCALE GENOMIC DNA]</scope>
    <source>
        <strain evidence="13 14">NCTC13102</strain>
    </source>
</reference>
<dbReference type="PROSITE" id="PS50109">
    <property type="entry name" value="HIS_KIN"/>
    <property type="match status" value="1"/>
</dbReference>